<dbReference type="EMBL" id="CP048000">
    <property type="protein sequence ID" value="QHQ61056.1"/>
    <property type="molecule type" value="Genomic_DNA"/>
</dbReference>
<dbReference type="Proteomes" id="UP000464314">
    <property type="component" value="Chromosome"/>
</dbReference>
<proteinExistence type="predicted"/>
<dbReference type="Gene3D" id="3.40.50.11010">
    <property type="match status" value="1"/>
</dbReference>
<keyword evidence="2" id="KW-1185">Reference proteome</keyword>
<accession>A0A6P1TMH0</accession>
<reference evidence="1 2" key="1">
    <citation type="submission" date="2020-01" db="EMBL/GenBank/DDBJ databases">
        <title>Genome analysis of Anaerocolumna sp. CBA3638.</title>
        <authorList>
            <person name="Kim J."/>
            <person name="Roh S.W."/>
        </authorList>
    </citation>
    <scope>NUCLEOTIDE SEQUENCE [LARGE SCALE GENOMIC DNA]</scope>
    <source>
        <strain evidence="1 2">CBA3638</strain>
    </source>
</reference>
<name>A0A6P1TMH0_9FIRM</name>
<dbReference type="SUPFAM" id="SSF53756">
    <property type="entry name" value="UDP-Glycosyltransferase/glycogen phosphorylase"/>
    <property type="match status" value="1"/>
</dbReference>
<evidence type="ECO:0000313" key="1">
    <source>
        <dbReference type="EMBL" id="QHQ61056.1"/>
    </source>
</evidence>
<sequence>MKILYFAPIAYNGLKQRPQHIAELLSFNNEIWYIEPTISIMKYLLKGGRNYKLEQYDQNPNLHIIKLDGRFTAHISLQYLDFLNLNILSEYLQLRRLINECDIIWVGYSGWYNLISKLKNKKIIYDKMDDDANLTLNKLLKRLILKVEPKLIKKADIIFVTAIKFYQEISSKRDNVYYIPNAFNKNIEVNNNILFENNTNTSEKKVFGYIGTLAHWFDIKAINTILEADITHYVYLVGPCQIAKINHERVKYFGVVDKTEIGKYINFFDICLFPFLNNKLLNTIDPVKIYEYLALNKPVIAINSIETNKFGQLIHTYRDYNELRKLSKTKLDLPFNFKSDYDKFFVENTWEKRVNDILKILDK</sequence>
<organism evidence="1 2">
    <name type="scientific">Anaerocolumna sedimenticola</name>
    <dbReference type="NCBI Taxonomy" id="2696063"/>
    <lineage>
        <taxon>Bacteria</taxon>
        <taxon>Bacillati</taxon>
        <taxon>Bacillota</taxon>
        <taxon>Clostridia</taxon>
        <taxon>Lachnospirales</taxon>
        <taxon>Lachnospiraceae</taxon>
        <taxon>Anaerocolumna</taxon>
    </lineage>
</organism>
<dbReference type="Gene3D" id="3.40.50.2000">
    <property type="entry name" value="Glycogen Phosphorylase B"/>
    <property type="match status" value="1"/>
</dbReference>
<dbReference type="AlphaFoldDB" id="A0A6P1TMH0"/>
<evidence type="ECO:0000313" key="2">
    <source>
        <dbReference type="Proteomes" id="UP000464314"/>
    </source>
</evidence>
<dbReference type="KEGG" id="anr:Ana3638_09970"/>
<dbReference type="RefSeq" id="WP_161837884.1">
    <property type="nucleotide sequence ID" value="NZ_CP048000.1"/>
</dbReference>
<gene>
    <name evidence="1" type="ORF">Ana3638_09970</name>
</gene>
<protein>
    <submittedName>
        <fullName evidence="1">Uncharacterized protein</fullName>
    </submittedName>
</protein>